<evidence type="ECO:0000313" key="3">
    <source>
        <dbReference type="EMBL" id="KAJ3033186.1"/>
    </source>
</evidence>
<dbReference type="PROSITE" id="PS50217">
    <property type="entry name" value="BZIP"/>
    <property type="match status" value="1"/>
</dbReference>
<dbReference type="Proteomes" id="UP001212841">
    <property type="component" value="Unassembled WGS sequence"/>
</dbReference>
<comment type="caution">
    <text evidence="3">The sequence shown here is derived from an EMBL/GenBank/DDBJ whole genome shotgun (WGS) entry which is preliminary data.</text>
</comment>
<dbReference type="Gene3D" id="3.30.160.60">
    <property type="entry name" value="Classic Zinc Finger"/>
    <property type="match status" value="1"/>
</dbReference>
<evidence type="ECO:0000256" key="1">
    <source>
        <dbReference type="SAM" id="MobiDB-lite"/>
    </source>
</evidence>
<feature type="compositionally biased region" description="Basic and acidic residues" evidence="1">
    <location>
        <begin position="61"/>
        <end position="78"/>
    </location>
</feature>
<protein>
    <recommendedName>
        <fullName evidence="2">BZIP domain-containing protein</fullName>
    </recommendedName>
</protein>
<accession>A0AAD5WWG2</accession>
<evidence type="ECO:0000313" key="4">
    <source>
        <dbReference type="Proteomes" id="UP001212841"/>
    </source>
</evidence>
<organism evidence="3 4">
    <name type="scientific">Rhizophlyctis rosea</name>
    <dbReference type="NCBI Taxonomy" id="64517"/>
    <lineage>
        <taxon>Eukaryota</taxon>
        <taxon>Fungi</taxon>
        <taxon>Fungi incertae sedis</taxon>
        <taxon>Chytridiomycota</taxon>
        <taxon>Chytridiomycota incertae sedis</taxon>
        <taxon>Chytridiomycetes</taxon>
        <taxon>Rhizophlyctidales</taxon>
        <taxon>Rhizophlyctidaceae</taxon>
        <taxon>Rhizophlyctis</taxon>
    </lineage>
</organism>
<dbReference type="Pfam" id="PF07716">
    <property type="entry name" value="bZIP_2"/>
    <property type="match status" value="1"/>
</dbReference>
<feature type="region of interest" description="Disordered" evidence="1">
    <location>
        <begin position="61"/>
        <end position="85"/>
    </location>
</feature>
<dbReference type="EMBL" id="JADGJD010002331">
    <property type="protein sequence ID" value="KAJ3033186.1"/>
    <property type="molecule type" value="Genomic_DNA"/>
</dbReference>
<dbReference type="PROSITE" id="PS00036">
    <property type="entry name" value="BZIP_BASIC"/>
    <property type="match status" value="1"/>
</dbReference>
<name>A0AAD5WWG2_9FUNG</name>
<proteinExistence type="predicted"/>
<reference evidence="3" key="1">
    <citation type="submission" date="2020-05" db="EMBL/GenBank/DDBJ databases">
        <title>Phylogenomic resolution of chytrid fungi.</title>
        <authorList>
            <person name="Stajich J.E."/>
            <person name="Amses K."/>
            <person name="Simmons R."/>
            <person name="Seto K."/>
            <person name="Myers J."/>
            <person name="Bonds A."/>
            <person name="Quandt C.A."/>
            <person name="Barry K."/>
            <person name="Liu P."/>
            <person name="Grigoriev I."/>
            <person name="Longcore J.E."/>
            <person name="James T.Y."/>
        </authorList>
    </citation>
    <scope>NUCLEOTIDE SEQUENCE</scope>
    <source>
        <strain evidence="3">JEL0318</strain>
    </source>
</reference>
<evidence type="ECO:0000259" key="2">
    <source>
        <dbReference type="PROSITE" id="PS50217"/>
    </source>
</evidence>
<dbReference type="AlphaFoldDB" id="A0AAD5WWG2"/>
<sequence>RKEPPMDASAILAEMDMKRQKNTEAARRSRAKKMERLEALEIEVRGLKKEKEGFRKRVEEMEREREEQEKRHDEEVGRLKALLGI</sequence>
<feature type="domain" description="BZIP" evidence="2">
    <location>
        <begin position="18"/>
        <end position="67"/>
    </location>
</feature>
<feature type="non-terminal residue" evidence="3">
    <location>
        <position position="1"/>
    </location>
</feature>
<dbReference type="SUPFAM" id="SSF57959">
    <property type="entry name" value="Leucine zipper domain"/>
    <property type="match status" value="1"/>
</dbReference>
<dbReference type="SMART" id="SM00338">
    <property type="entry name" value="BRLZ"/>
    <property type="match status" value="1"/>
</dbReference>
<gene>
    <name evidence="3" type="ORF">HK097_004951</name>
</gene>
<dbReference type="InterPro" id="IPR004827">
    <property type="entry name" value="bZIP"/>
</dbReference>
<dbReference type="GO" id="GO:0003700">
    <property type="term" value="F:DNA-binding transcription factor activity"/>
    <property type="evidence" value="ECO:0007669"/>
    <property type="project" value="InterPro"/>
</dbReference>
<dbReference type="InterPro" id="IPR046347">
    <property type="entry name" value="bZIP_sf"/>
</dbReference>
<keyword evidence="4" id="KW-1185">Reference proteome</keyword>